<dbReference type="RefSeq" id="XP_045563835.1">
    <property type="nucleotide sequence ID" value="XM_045707879.1"/>
</dbReference>
<dbReference type="InterPro" id="IPR006043">
    <property type="entry name" value="NCS2"/>
</dbReference>
<reference evidence="8" key="1">
    <citation type="submission" date="2025-08" db="UniProtKB">
        <authorList>
            <consortium name="RefSeq"/>
        </authorList>
    </citation>
    <scope>IDENTIFICATION</scope>
</reference>
<evidence type="ECO:0000256" key="2">
    <source>
        <dbReference type="ARBA" id="ARBA00008821"/>
    </source>
</evidence>
<organism evidence="7 8">
    <name type="scientific">Salmo salar</name>
    <name type="common">Atlantic salmon</name>
    <dbReference type="NCBI Taxonomy" id="8030"/>
    <lineage>
        <taxon>Eukaryota</taxon>
        <taxon>Metazoa</taxon>
        <taxon>Chordata</taxon>
        <taxon>Craniata</taxon>
        <taxon>Vertebrata</taxon>
        <taxon>Euteleostomi</taxon>
        <taxon>Actinopterygii</taxon>
        <taxon>Neopterygii</taxon>
        <taxon>Teleostei</taxon>
        <taxon>Protacanthopterygii</taxon>
        <taxon>Salmoniformes</taxon>
        <taxon>Salmonidae</taxon>
        <taxon>Salmoninae</taxon>
        <taxon>Salmo</taxon>
    </lineage>
</organism>
<evidence type="ECO:0000256" key="1">
    <source>
        <dbReference type="ARBA" id="ARBA00004141"/>
    </source>
</evidence>
<protein>
    <submittedName>
        <fullName evidence="8">Solute carrier family 23 member 3 isoform X1</fullName>
    </submittedName>
</protein>
<keyword evidence="4 6" id="KW-1133">Transmembrane helix</keyword>
<keyword evidence="5 6" id="KW-0472">Membrane</keyword>
<dbReference type="Pfam" id="PF00860">
    <property type="entry name" value="Xan_ur_permease"/>
    <property type="match status" value="1"/>
</dbReference>
<feature type="transmembrane region" description="Helical" evidence="6">
    <location>
        <begin position="452"/>
        <end position="469"/>
    </location>
</feature>
<gene>
    <name evidence="8" type="primary">slc23a3</name>
</gene>
<dbReference type="GeneID" id="106586913"/>
<name>A0ABM3DYE8_SALSA</name>
<dbReference type="PANTHER" id="PTHR11119">
    <property type="entry name" value="XANTHINE-URACIL / VITAMIN C PERMEASE FAMILY MEMBER"/>
    <property type="match status" value="1"/>
</dbReference>
<keyword evidence="3 6" id="KW-0812">Transmembrane</keyword>
<comment type="similarity">
    <text evidence="2">Belongs to the nucleobase:cation symporter-2 (NCS2) (TC 2.A.40) family.</text>
</comment>
<feature type="transmembrane region" description="Helical" evidence="6">
    <location>
        <begin position="419"/>
        <end position="440"/>
    </location>
</feature>
<keyword evidence="7" id="KW-1185">Reference proteome</keyword>
<sequence length="577" mass="61974">MDDGSSLTDGRRYHHVSNLPPETFLRGQEGLLANPASIYDQSTEAQLRQVFVQCSLLILVLGVLQQHLLLQDGERERLLCSMLFYSGLSTLIQSCLGTCLPLVQAPSLEILIPAIVLTAQIVTEPACRGHCEESEEDILPRANPVRELQGMTVMVGMVQLVLGVTGLSGVVLRHCGPLVIAPLLCLLGFSIYREAALLCSDHWAIAALTVILLVFLSQHLRSYMLPACLSMPQLPVCRMLSVLLPLMSVWALCEVLESFGVLRLRSVSELLPALKTSNTSLPVPLRSDLTSFTVPWLSLPLAAEAGLPLLSVRGMAAGVVAALSSSVSSVGMYVLTARLLGVPPPPAAACNRGLGAQGLGSVVAGLMGAPLGLSSSVPNTCTLGLSQSGSRWTVQLTAILGLALGVSPRLTQVITSVPLAIYGAVLSVTYTIAVATGVRYFQFTHIDSGRNIFNIGLAVFMSLVLPHWFRMQTLFIDTGMVSVDVLLHSLLTSPVLLVGILAFLLDNTVSGSSSERGLDSAEMEKTGWTSVDSGPGYHREVVLIYESPYLLRRLWHLPWFRTTPFSACRITDDGDIL</sequence>
<evidence type="ECO:0000313" key="7">
    <source>
        <dbReference type="Proteomes" id="UP001652741"/>
    </source>
</evidence>
<dbReference type="Proteomes" id="UP001652741">
    <property type="component" value="Chromosome ssa25"/>
</dbReference>
<evidence type="ECO:0000256" key="6">
    <source>
        <dbReference type="SAM" id="Phobius"/>
    </source>
</evidence>
<accession>A0ABM3DYE8</accession>
<comment type="subcellular location">
    <subcellularLocation>
        <location evidence="1">Membrane</location>
        <topology evidence="1">Multi-pass membrane protein</topology>
    </subcellularLocation>
</comment>
<proteinExistence type="inferred from homology"/>
<evidence type="ECO:0000256" key="4">
    <source>
        <dbReference type="ARBA" id="ARBA00022989"/>
    </source>
</evidence>
<evidence type="ECO:0000313" key="8">
    <source>
        <dbReference type="RefSeq" id="XP_045563835.1"/>
    </source>
</evidence>
<evidence type="ECO:0000256" key="3">
    <source>
        <dbReference type="ARBA" id="ARBA00022692"/>
    </source>
</evidence>
<feature type="transmembrane region" description="Helical" evidence="6">
    <location>
        <begin position="485"/>
        <end position="505"/>
    </location>
</feature>
<evidence type="ECO:0000256" key="5">
    <source>
        <dbReference type="ARBA" id="ARBA00023136"/>
    </source>
</evidence>